<sequence>MSARSMTWAGPATVPASTWRLLSGRWMARLQERAEMAAMTARERQDAGLSAYDVERECRKPFWQD</sequence>
<evidence type="ECO:0000313" key="1">
    <source>
        <dbReference type="EMBL" id="GGJ24297.1"/>
    </source>
</evidence>
<proteinExistence type="predicted"/>
<dbReference type="Proteomes" id="UP000661507">
    <property type="component" value="Unassembled WGS sequence"/>
</dbReference>
<keyword evidence="2" id="KW-1185">Reference proteome</keyword>
<reference evidence="1" key="1">
    <citation type="journal article" date="2014" name="Int. J. Syst. Evol. Microbiol.">
        <title>Complete genome sequence of Corynebacterium casei LMG S-19264T (=DSM 44701T), isolated from a smear-ripened cheese.</title>
        <authorList>
            <consortium name="US DOE Joint Genome Institute (JGI-PGF)"/>
            <person name="Walter F."/>
            <person name="Albersmeier A."/>
            <person name="Kalinowski J."/>
            <person name="Ruckert C."/>
        </authorList>
    </citation>
    <scope>NUCLEOTIDE SEQUENCE</scope>
    <source>
        <strain evidence="1">CGMCC 1.3617</strain>
    </source>
</reference>
<organism evidence="1 2">
    <name type="scientific">Neoroseomonas lacus</name>
    <dbReference type="NCBI Taxonomy" id="287609"/>
    <lineage>
        <taxon>Bacteria</taxon>
        <taxon>Pseudomonadati</taxon>
        <taxon>Pseudomonadota</taxon>
        <taxon>Alphaproteobacteria</taxon>
        <taxon>Acetobacterales</taxon>
        <taxon>Acetobacteraceae</taxon>
        <taxon>Neoroseomonas</taxon>
    </lineage>
</organism>
<dbReference type="AlphaFoldDB" id="A0A917KPT4"/>
<gene>
    <name evidence="1" type="ORF">GCM10011320_34460</name>
</gene>
<comment type="caution">
    <text evidence="1">The sequence shown here is derived from an EMBL/GenBank/DDBJ whole genome shotgun (WGS) entry which is preliminary data.</text>
</comment>
<dbReference type="EMBL" id="BMKW01000008">
    <property type="protein sequence ID" value="GGJ24297.1"/>
    <property type="molecule type" value="Genomic_DNA"/>
</dbReference>
<evidence type="ECO:0000313" key="2">
    <source>
        <dbReference type="Proteomes" id="UP000661507"/>
    </source>
</evidence>
<protein>
    <recommendedName>
        <fullName evidence="3">DUF1127 domain-containing protein</fullName>
    </recommendedName>
</protein>
<name>A0A917KPT4_9PROT</name>
<dbReference type="RefSeq" id="WP_188968780.1">
    <property type="nucleotide sequence ID" value="NZ_BMKW01000008.1"/>
</dbReference>
<accession>A0A917KPT4</accession>
<reference evidence="1" key="2">
    <citation type="submission" date="2020-09" db="EMBL/GenBank/DDBJ databases">
        <authorList>
            <person name="Sun Q."/>
            <person name="Zhou Y."/>
        </authorList>
    </citation>
    <scope>NUCLEOTIDE SEQUENCE</scope>
    <source>
        <strain evidence="1">CGMCC 1.3617</strain>
    </source>
</reference>
<evidence type="ECO:0008006" key="3">
    <source>
        <dbReference type="Google" id="ProtNLM"/>
    </source>
</evidence>